<dbReference type="AlphaFoldDB" id="A0A818BSG7"/>
<comment type="caution">
    <text evidence="3">The sequence shown here is derived from an EMBL/GenBank/DDBJ whole genome shotgun (WGS) entry which is preliminary data.</text>
</comment>
<dbReference type="Proteomes" id="UP000663872">
    <property type="component" value="Unassembled WGS sequence"/>
</dbReference>
<feature type="region of interest" description="Disordered" evidence="2">
    <location>
        <begin position="137"/>
        <end position="164"/>
    </location>
</feature>
<dbReference type="EMBL" id="CAJNYU010001229">
    <property type="protein sequence ID" value="CAF3421616.1"/>
    <property type="molecule type" value="Genomic_DNA"/>
</dbReference>
<dbReference type="PANTHER" id="PTHR12932:SF9">
    <property type="entry name" value="TUBULIN POLYMERIZATION-PROMOTING PROTEIN HOMOLOG"/>
    <property type="match status" value="1"/>
</dbReference>
<proteinExistence type="inferred from homology"/>
<dbReference type="SUPFAM" id="SSF47473">
    <property type="entry name" value="EF-hand"/>
    <property type="match status" value="1"/>
</dbReference>
<dbReference type="EMBL" id="CAJOBQ010000436">
    <property type="protein sequence ID" value="CAF4354770.1"/>
    <property type="molecule type" value="Genomic_DNA"/>
</dbReference>
<dbReference type="Proteomes" id="UP000663862">
    <property type="component" value="Unassembled WGS sequence"/>
</dbReference>
<dbReference type="Proteomes" id="UP000663848">
    <property type="component" value="Unassembled WGS sequence"/>
</dbReference>
<sequence length="180" mass="19669">MASGGNSGLKDAFDKYSRFGKTETQLKEKDIRIDSKNIQKMMKDAGVVDNTYTTQLLDNDIARVLGKLTSGGTYSKGIKTFELQGFKQLIDQVSASKNISTDQIFAQINASGGPSLVHVTTTANKIITDRMTDASQYTGSHKERFDAEGHGKGKPGRVDGFKNTGYVGNYRGEGTYDQKH</sequence>
<organism evidence="3 7">
    <name type="scientific">Rotaria socialis</name>
    <dbReference type="NCBI Taxonomy" id="392032"/>
    <lineage>
        <taxon>Eukaryota</taxon>
        <taxon>Metazoa</taxon>
        <taxon>Spiralia</taxon>
        <taxon>Gnathifera</taxon>
        <taxon>Rotifera</taxon>
        <taxon>Eurotatoria</taxon>
        <taxon>Bdelloidea</taxon>
        <taxon>Philodinida</taxon>
        <taxon>Philodinidae</taxon>
        <taxon>Rotaria</taxon>
    </lineage>
</organism>
<reference evidence="3" key="1">
    <citation type="submission" date="2021-02" db="EMBL/GenBank/DDBJ databases">
        <authorList>
            <person name="Nowell W R."/>
        </authorList>
    </citation>
    <scope>NUCLEOTIDE SEQUENCE</scope>
</reference>
<dbReference type="PANTHER" id="PTHR12932">
    <property type="entry name" value="P25 ALPHA-RELATED"/>
    <property type="match status" value="1"/>
</dbReference>
<dbReference type="Proteomes" id="UP000663869">
    <property type="component" value="Unassembled WGS sequence"/>
</dbReference>
<protein>
    <submittedName>
        <fullName evidence="3">Uncharacterized protein</fullName>
    </submittedName>
</protein>
<comment type="similarity">
    <text evidence="1">Belongs to the TPPP family.</text>
</comment>
<feature type="compositionally biased region" description="Basic and acidic residues" evidence="2">
    <location>
        <begin position="140"/>
        <end position="160"/>
    </location>
</feature>
<name>A0A818BSG7_9BILA</name>
<evidence type="ECO:0000313" key="3">
    <source>
        <dbReference type="EMBL" id="CAF3421616.1"/>
    </source>
</evidence>
<evidence type="ECO:0000313" key="4">
    <source>
        <dbReference type="EMBL" id="CAF3703007.1"/>
    </source>
</evidence>
<dbReference type="GO" id="GO:0015631">
    <property type="term" value="F:tubulin binding"/>
    <property type="evidence" value="ECO:0007669"/>
    <property type="project" value="InterPro"/>
</dbReference>
<dbReference type="EMBL" id="CAJNYT010004937">
    <property type="protein sequence ID" value="CAF3703007.1"/>
    <property type="molecule type" value="Genomic_DNA"/>
</dbReference>
<dbReference type="InterPro" id="IPR011992">
    <property type="entry name" value="EF-hand-dom_pair"/>
</dbReference>
<dbReference type="GO" id="GO:0005874">
    <property type="term" value="C:microtubule"/>
    <property type="evidence" value="ECO:0007669"/>
    <property type="project" value="TreeGrafter"/>
</dbReference>
<dbReference type="EMBL" id="CAJOBR010000405">
    <property type="protein sequence ID" value="CAF4505538.1"/>
    <property type="molecule type" value="Genomic_DNA"/>
</dbReference>
<evidence type="ECO:0000313" key="5">
    <source>
        <dbReference type="EMBL" id="CAF4354770.1"/>
    </source>
</evidence>
<evidence type="ECO:0000313" key="7">
    <source>
        <dbReference type="Proteomes" id="UP000663869"/>
    </source>
</evidence>
<dbReference type="GO" id="GO:0001578">
    <property type="term" value="P:microtubule bundle formation"/>
    <property type="evidence" value="ECO:0007669"/>
    <property type="project" value="TreeGrafter"/>
</dbReference>
<dbReference type="InterPro" id="IPR008907">
    <property type="entry name" value="TPP/p25"/>
</dbReference>
<dbReference type="Pfam" id="PF05517">
    <property type="entry name" value="p25-alpha"/>
    <property type="match status" value="1"/>
</dbReference>
<evidence type="ECO:0000313" key="6">
    <source>
        <dbReference type="EMBL" id="CAF4505538.1"/>
    </source>
</evidence>
<dbReference type="Gene3D" id="1.10.238.10">
    <property type="entry name" value="EF-hand"/>
    <property type="match status" value="1"/>
</dbReference>
<evidence type="ECO:0000256" key="1">
    <source>
        <dbReference type="ARBA" id="ARBA00010994"/>
    </source>
</evidence>
<dbReference type="GO" id="GO:0032273">
    <property type="term" value="P:positive regulation of protein polymerization"/>
    <property type="evidence" value="ECO:0007669"/>
    <property type="project" value="TreeGrafter"/>
</dbReference>
<gene>
    <name evidence="3" type="ORF">FME351_LOCUS10966</name>
    <name evidence="4" type="ORF">GRG538_LOCUS28478</name>
    <name evidence="6" type="ORF">QYT958_LOCUS5047</name>
    <name evidence="5" type="ORF">TSG867_LOCUS9795</name>
</gene>
<dbReference type="GO" id="GO:0046785">
    <property type="term" value="P:microtubule polymerization"/>
    <property type="evidence" value="ECO:0007669"/>
    <property type="project" value="InterPro"/>
</dbReference>
<accession>A0A818BSG7</accession>
<evidence type="ECO:0000256" key="2">
    <source>
        <dbReference type="SAM" id="MobiDB-lite"/>
    </source>
</evidence>